<gene>
    <name evidence="8" type="ORF">EPV75_07460</name>
</gene>
<comment type="similarity">
    <text evidence="2 6">Belongs to the FKBP-type PPIase family.</text>
</comment>
<accession>A0A410H3L3</accession>
<proteinExistence type="inferred from homology"/>
<evidence type="ECO:0000256" key="3">
    <source>
        <dbReference type="ARBA" id="ARBA00023110"/>
    </source>
</evidence>
<dbReference type="InterPro" id="IPR048261">
    <property type="entry name" value="SlpA/SlyD-like_ins_sf"/>
</dbReference>
<dbReference type="PROSITE" id="PS50059">
    <property type="entry name" value="FKBP_PPIASE"/>
    <property type="match status" value="1"/>
</dbReference>
<dbReference type="AlphaFoldDB" id="A0A410H3L3"/>
<dbReference type="PANTHER" id="PTHR47861">
    <property type="entry name" value="FKBP-TYPE PEPTIDYL-PROLYL CIS-TRANS ISOMERASE SLYD"/>
    <property type="match status" value="1"/>
</dbReference>
<dbReference type="PANTHER" id="PTHR47861:SF4">
    <property type="entry name" value="FKBP-TYPE 16 KDA PEPTIDYL-PROLYL CIS-TRANS ISOMERASE"/>
    <property type="match status" value="1"/>
</dbReference>
<keyword evidence="4 5" id="KW-0413">Isomerase</keyword>
<evidence type="ECO:0000259" key="7">
    <source>
        <dbReference type="PROSITE" id="PS50059"/>
    </source>
</evidence>
<evidence type="ECO:0000256" key="4">
    <source>
        <dbReference type="ARBA" id="ARBA00023235"/>
    </source>
</evidence>
<dbReference type="Gene3D" id="2.40.10.330">
    <property type="match status" value="1"/>
</dbReference>
<reference evidence="8 9" key="1">
    <citation type="journal article" date="2018" name="Environ. Microbiol.">
        <title>Genomes of ubiquitous marine and hypersaline Hydrogenovibrio, Thiomicrorhabdus and Thiomicrospira spp. encode a diversity of mechanisms to sustain chemolithoautotrophy in heterogeneous environments.</title>
        <authorList>
            <person name="Scott K.M."/>
            <person name="Williams J."/>
            <person name="Porter C.M.B."/>
            <person name="Russel S."/>
            <person name="Harmer T.L."/>
            <person name="Paul J.H."/>
            <person name="Antonen K.M."/>
            <person name="Bridges M.K."/>
            <person name="Camper G.J."/>
            <person name="Campla C.K."/>
            <person name="Casella L.G."/>
            <person name="Chase E."/>
            <person name="Conrad J.W."/>
            <person name="Cruz M.C."/>
            <person name="Dunlap D.S."/>
            <person name="Duran L."/>
            <person name="Fahsbender E.M."/>
            <person name="Goldsmith D.B."/>
            <person name="Keeley R.F."/>
            <person name="Kondoff M.R."/>
            <person name="Kussy B.I."/>
            <person name="Lane M.K."/>
            <person name="Lawler S."/>
            <person name="Leigh B.A."/>
            <person name="Lewis C."/>
            <person name="Lostal L.M."/>
            <person name="Marking D."/>
            <person name="Mancera P.A."/>
            <person name="McClenthan E.C."/>
            <person name="McIntyre E.A."/>
            <person name="Mine J.A."/>
            <person name="Modi S."/>
            <person name="Moore B.D."/>
            <person name="Morgan W.A."/>
            <person name="Nelson K.M."/>
            <person name="Nguyen K.N."/>
            <person name="Ogburn N."/>
            <person name="Parrino D.G."/>
            <person name="Pedapudi A.D."/>
            <person name="Pelham R.P."/>
            <person name="Preece A.M."/>
            <person name="Rampersad E.A."/>
            <person name="Richardson J.C."/>
            <person name="Rodgers C.M."/>
            <person name="Schaffer B.L."/>
            <person name="Sheridan N.E."/>
            <person name="Solone M.R."/>
            <person name="Staley Z.R."/>
            <person name="Tabuchi M."/>
            <person name="Waide R.J."/>
            <person name="Wanjugi P.W."/>
            <person name="Young S."/>
            <person name="Clum A."/>
            <person name="Daum C."/>
            <person name="Huntemann M."/>
            <person name="Ivanova N."/>
            <person name="Kyrpides N."/>
            <person name="Mikhailova N."/>
            <person name="Palaniappan K."/>
            <person name="Pillay M."/>
            <person name="Reddy T.B.K."/>
            <person name="Shapiro N."/>
            <person name="Stamatis D."/>
            <person name="Varghese N."/>
            <person name="Woyke T."/>
            <person name="Boden R."/>
            <person name="Freyermuth S.K."/>
            <person name="Kerfeld C.A."/>
        </authorList>
    </citation>
    <scope>NUCLEOTIDE SEQUENCE [LARGE SCALE GENOMIC DNA]</scope>
    <source>
        <strain evidence="8 9">JR-2</strain>
    </source>
</reference>
<dbReference type="SUPFAM" id="SSF54534">
    <property type="entry name" value="FKBP-like"/>
    <property type="match status" value="1"/>
</dbReference>
<dbReference type="KEGG" id="htr:EPV75_07460"/>
<evidence type="ECO:0000313" key="9">
    <source>
        <dbReference type="Proteomes" id="UP000285478"/>
    </source>
</evidence>
<dbReference type="EMBL" id="CP035033">
    <property type="protein sequence ID" value="QAB15513.1"/>
    <property type="molecule type" value="Genomic_DNA"/>
</dbReference>
<evidence type="ECO:0000256" key="6">
    <source>
        <dbReference type="RuleBase" id="RU003915"/>
    </source>
</evidence>
<protein>
    <recommendedName>
        <fullName evidence="6">Peptidyl-prolyl cis-trans isomerase</fullName>
        <ecNumber evidence="6">5.2.1.8</ecNumber>
    </recommendedName>
</protein>
<organism evidence="8 9">
    <name type="scientific">Hydrogenovibrio thermophilus</name>
    <dbReference type="NCBI Taxonomy" id="265883"/>
    <lineage>
        <taxon>Bacteria</taxon>
        <taxon>Pseudomonadati</taxon>
        <taxon>Pseudomonadota</taxon>
        <taxon>Gammaproteobacteria</taxon>
        <taxon>Thiotrichales</taxon>
        <taxon>Piscirickettsiaceae</taxon>
        <taxon>Hydrogenovibrio</taxon>
    </lineage>
</organism>
<dbReference type="GO" id="GO:0003755">
    <property type="term" value="F:peptidyl-prolyl cis-trans isomerase activity"/>
    <property type="evidence" value="ECO:0007669"/>
    <property type="project" value="UniProtKB-UniRule"/>
</dbReference>
<feature type="domain" description="PPIase FKBP-type" evidence="7">
    <location>
        <begin position="12"/>
        <end position="105"/>
    </location>
</feature>
<sequence length="148" mass="16279">MSQDTVKTVQENSDIEISFKLSLLDGTVVDQTEDGEVFAFQIGDGQLLNRLDELLIGLEVGTTGKFTLMPEQAFGLPDPENFKTMSRNEFPDTMVLEEGYVIGFDTPSGDEIPGTIYEVNGDDVVVDFNHPLTGQVVVFEAKIENILS</sequence>
<evidence type="ECO:0000313" key="8">
    <source>
        <dbReference type="EMBL" id="QAB15513.1"/>
    </source>
</evidence>
<keyword evidence="3 5" id="KW-0697">Rotamase</keyword>
<comment type="catalytic activity">
    <reaction evidence="1 5 6">
        <text>[protein]-peptidylproline (omega=180) = [protein]-peptidylproline (omega=0)</text>
        <dbReference type="Rhea" id="RHEA:16237"/>
        <dbReference type="Rhea" id="RHEA-COMP:10747"/>
        <dbReference type="Rhea" id="RHEA-COMP:10748"/>
        <dbReference type="ChEBI" id="CHEBI:83833"/>
        <dbReference type="ChEBI" id="CHEBI:83834"/>
        <dbReference type="EC" id="5.2.1.8"/>
    </reaction>
</comment>
<evidence type="ECO:0000256" key="2">
    <source>
        <dbReference type="ARBA" id="ARBA00006577"/>
    </source>
</evidence>
<keyword evidence="9" id="KW-1185">Reference proteome</keyword>
<dbReference type="Proteomes" id="UP000285478">
    <property type="component" value="Chromosome"/>
</dbReference>
<dbReference type="EC" id="5.2.1.8" evidence="6"/>
<evidence type="ECO:0000256" key="1">
    <source>
        <dbReference type="ARBA" id="ARBA00000971"/>
    </source>
</evidence>
<name>A0A410H3L3_9GAMM</name>
<evidence type="ECO:0000256" key="5">
    <source>
        <dbReference type="PROSITE-ProRule" id="PRU00277"/>
    </source>
</evidence>
<dbReference type="InterPro" id="IPR001179">
    <property type="entry name" value="PPIase_FKBP_dom"/>
</dbReference>
<dbReference type="RefSeq" id="WP_128384970.1">
    <property type="nucleotide sequence ID" value="NZ_CP035033.1"/>
</dbReference>
<dbReference type="InterPro" id="IPR046357">
    <property type="entry name" value="PPIase_dom_sf"/>
</dbReference>
<dbReference type="Gene3D" id="3.10.50.40">
    <property type="match status" value="1"/>
</dbReference>
<dbReference type="Pfam" id="PF00254">
    <property type="entry name" value="FKBP_C"/>
    <property type="match status" value="1"/>
</dbReference>